<evidence type="ECO:0000256" key="2">
    <source>
        <dbReference type="ARBA" id="ARBA00022617"/>
    </source>
</evidence>
<keyword evidence="5 6" id="KW-0408">Iron</keyword>
<evidence type="ECO:0000256" key="6">
    <source>
        <dbReference type="PROSITE-ProRule" id="PRU00433"/>
    </source>
</evidence>
<protein>
    <submittedName>
        <fullName evidence="8">Cytochrome c</fullName>
    </submittedName>
</protein>
<dbReference type="PROSITE" id="PS51007">
    <property type="entry name" value="CYTC"/>
    <property type="match status" value="1"/>
</dbReference>
<dbReference type="Gene3D" id="1.10.760.10">
    <property type="entry name" value="Cytochrome c-like domain"/>
    <property type="match status" value="1"/>
</dbReference>
<evidence type="ECO:0000256" key="5">
    <source>
        <dbReference type="ARBA" id="ARBA00023004"/>
    </source>
</evidence>
<dbReference type="PANTHER" id="PTHR33751">
    <property type="entry name" value="CBB3-TYPE CYTOCHROME C OXIDASE SUBUNIT FIXP"/>
    <property type="match status" value="1"/>
</dbReference>
<dbReference type="InterPro" id="IPR009056">
    <property type="entry name" value="Cyt_c-like_dom"/>
</dbReference>
<dbReference type="InterPro" id="IPR036909">
    <property type="entry name" value="Cyt_c-like_dom_sf"/>
</dbReference>
<sequence length="102" mass="10790">MFALCVFGSAISTSTPAADLDAGKAKAMSCAMCHGANGISQMPGAPNLAGQQAIYVEQQLKHFRSGKRSNEIMGVIAKPLTDTEISDLAAWYESIKVSVVER</sequence>
<proteinExistence type="predicted"/>
<evidence type="ECO:0000259" key="7">
    <source>
        <dbReference type="PROSITE" id="PS51007"/>
    </source>
</evidence>
<evidence type="ECO:0000313" key="8">
    <source>
        <dbReference type="EMBL" id="GAA4013154.1"/>
    </source>
</evidence>
<keyword evidence="2 6" id="KW-0349">Heme</keyword>
<dbReference type="SUPFAM" id="SSF46626">
    <property type="entry name" value="Cytochrome c"/>
    <property type="match status" value="1"/>
</dbReference>
<evidence type="ECO:0000256" key="3">
    <source>
        <dbReference type="ARBA" id="ARBA00022723"/>
    </source>
</evidence>
<dbReference type="EMBL" id="BAAAZE010000002">
    <property type="protein sequence ID" value="GAA4013154.1"/>
    <property type="molecule type" value="Genomic_DNA"/>
</dbReference>
<dbReference type="PANTHER" id="PTHR33751:SF9">
    <property type="entry name" value="CYTOCHROME C4"/>
    <property type="match status" value="1"/>
</dbReference>
<feature type="domain" description="Cytochrome c" evidence="7">
    <location>
        <begin position="18"/>
        <end position="96"/>
    </location>
</feature>
<dbReference type="Proteomes" id="UP001501353">
    <property type="component" value="Unassembled WGS sequence"/>
</dbReference>
<dbReference type="Pfam" id="PF00034">
    <property type="entry name" value="Cytochrom_C"/>
    <property type="match status" value="1"/>
</dbReference>
<dbReference type="InterPro" id="IPR050597">
    <property type="entry name" value="Cytochrome_c_Oxidase_Subunit"/>
</dbReference>
<evidence type="ECO:0000313" key="9">
    <source>
        <dbReference type="Proteomes" id="UP001501353"/>
    </source>
</evidence>
<evidence type="ECO:0000256" key="1">
    <source>
        <dbReference type="ARBA" id="ARBA00022448"/>
    </source>
</evidence>
<keyword evidence="1" id="KW-0813">Transport</keyword>
<name>A0ABP7SLI9_9BURK</name>
<gene>
    <name evidence="8" type="ORF">GCM10022212_03910</name>
</gene>
<comment type="caution">
    <text evidence="8">The sequence shown here is derived from an EMBL/GenBank/DDBJ whole genome shotgun (WGS) entry which is preliminary data.</text>
</comment>
<reference evidence="9" key="1">
    <citation type="journal article" date="2019" name="Int. J. Syst. Evol. Microbiol.">
        <title>The Global Catalogue of Microorganisms (GCM) 10K type strain sequencing project: providing services to taxonomists for standard genome sequencing and annotation.</title>
        <authorList>
            <consortium name="The Broad Institute Genomics Platform"/>
            <consortium name="The Broad Institute Genome Sequencing Center for Infectious Disease"/>
            <person name="Wu L."/>
            <person name="Ma J."/>
        </authorList>
    </citation>
    <scope>NUCLEOTIDE SEQUENCE [LARGE SCALE GENOMIC DNA]</scope>
    <source>
        <strain evidence="9">JCM 16673</strain>
    </source>
</reference>
<organism evidence="8 9">
    <name type="scientific">Actimicrobium antarcticum</name>
    <dbReference type="NCBI Taxonomy" id="1051899"/>
    <lineage>
        <taxon>Bacteria</taxon>
        <taxon>Pseudomonadati</taxon>
        <taxon>Pseudomonadota</taxon>
        <taxon>Betaproteobacteria</taxon>
        <taxon>Burkholderiales</taxon>
        <taxon>Oxalobacteraceae</taxon>
        <taxon>Actimicrobium</taxon>
    </lineage>
</organism>
<evidence type="ECO:0000256" key="4">
    <source>
        <dbReference type="ARBA" id="ARBA00022982"/>
    </source>
</evidence>
<keyword evidence="9" id="KW-1185">Reference proteome</keyword>
<keyword evidence="3 6" id="KW-0479">Metal-binding</keyword>
<accession>A0ABP7SLI9</accession>
<keyword evidence="4" id="KW-0249">Electron transport</keyword>